<dbReference type="STRING" id="201973.SAMN04488025_103135"/>
<evidence type="ECO:0000313" key="3">
    <source>
        <dbReference type="Proteomes" id="UP000198661"/>
    </source>
</evidence>
<gene>
    <name evidence="2" type="ORF">SAMN04488025_103135</name>
</gene>
<proteinExistence type="predicted"/>
<dbReference type="PROSITE" id="PS51257">
    <property type="entry name" value="PROKAR_LIPOPROTEIN"/>
    <property type="match status" value="1"/>
</dbReference>
<dbReference type="AlphaFoldDB" id="A0A1I2KZH5"/>
<evidence type="ECO:0000313" key="2">
    <source>
        <dbReference type="EMBL" id="SFF71719.1"/>
    </source>
</evidence>
<dbReference type="SUPFAM" id="SSF89392">
    <property type="entry name" value="Prokaryotic lipoproteins and lipoprotein localization factors"/>
    <property type="match status" value="1"/>
</dbReference>
<feature type="signal peptide" evidence="1">
    <location>
        <begin position="1"/>
        <end position="20"/>
    </location>
</feature>
<dbReference type="RefSeq" id="WP_092035773.1">
    <property type="nucleotide sequence ID" value="NZ_FOOK01000003.1"/>
</dbReference>
<feature type="chain" id="PRO_5038414348" description="Lipoprotein" evidence="1">
    <location>
        <begin position="21"/>
        <end position="289"/>
    </location>
</feature>
<organism evidence="2 3">
    <name type="scientific">Planifilum fulgidum</name>
    <dbReference type="NCBI Taxonomy" id="201973"/>
    <lineage>
        <taxon>Bacteria</taxon>
        <taxon>Bacillati</taxon>
        <taxon>Bacillota</taxon>
        <taxon>Bacilli</taxon>
        <taxon>Bacillales</taxon>
        <taxon>Thermoactinomycetaceae</taxon>
        <taxon>Planifilum</taxon>
    </lineage>
</organism>
<dbReference type="Gene3D" id="2.50.20.20">
    <property type="match status" value="1"/>
</dbReference>
<dbReference type="OrthoDB" id="1957331at2"/>
<accession>A0A1I2KZH5</accession>
<keyword evidence="3" id="KW-1185">Reference proteome</keyword>
<dbReference type="InterPro" id="IPR029046">
    <property type="entry name" value="LolA/LolB/LppX"/>
</dbReference>
<evidence type="ECO:0000256" key="1">
    <source>
        <dbReference type="SAM" id="SignalP"/>
    </source>
</evidence>
<sequence length="289" mass="32337">MKQILRPFFILLIMASLVVAGCGNSAEQGSADAENPEEKKELGLSDVLSEAEKALQEEKGFSYAASGTQTMSMDLGGQKQDIEQTFNVDMDMTTDPLAMQMKGSMQMMGQEIPMEMYMVDNMIYQKTPTGAWTKGQLEGLDMSQMGGQTQTPNQVLEQLQKFLEKFQGDQQNENIKMSKEDGAYVIEVAVTEDVDAEYMKQLEDALRSTMVPQIEQSGLPINKDDVDVKVNEFTQKVWIDENNFQQKKVEQSMKAAINLGEIQMDVVQDMTMDLKGKFEGTITVPEEAK</sequence>
<keyword evidence="1" id="KW-0732">Signal</keyword>
<reference evidence="2 3" key="1">
    <citation type="submission" date="2016-10" db="EMBL/GenBank/DDBJ databases">
        <authorList>
            <person name="de Groot N.N."/>
        </authorList>
    </citation>
    <scope>NUCLEOTIDE SEQUENCE [LARGE SCALE GENOMIC DNA]</scope>
    <source>
        <strain evidence="2 3">DSM 44945</strain>
    </source>
</reference>
<dbReference type="EMBL" id="FOOK01000003">
    <property type="protein sequence ID" value="SFF71719.1"/>
    <property type="molecule type" value="Genomic_DNA"/>
</dbReference>
<protein>
    <recommendedName>
        <fullName evidence="4">Lipoprotein</fullName>
    </recommendedName>
</protein>
<dbReference type="Pfam" id="PF20316">
    <property type="entry name" value="DUF6612"/>
    <property type="match status" value="1"/>
</dbReference>
<name>A0A1I2KZH5_9BACL</name>
<dbReference type="Proteomes" id="UP000198661">
    <property type="component" value="Unassembled WGS sequence"/>
</dbReference>
<evidence type="ECO:0008006" key="4">
    <source>
        <dbReference type="Google" id="ProtNLM"/>
    </source>
</evidence>
<dbReference type="InterPro" id="IPR046720">
    <property type="entry name" value="DUF6612"/>
</dbReference>